<dbReference type="InterPro" id="IPR025540">
    <property type="entry name" value="FlK"/>
</dbReference>
<evidence type="ECO:0000256" key="1">
    <source>
        <dbReference type="PIRSR" id="PIRSR014972-1"/>
    </source>
</evidence>
<dbReference type="PIRSF" id="PIRSF014972">
    <property type="entry name" value="FlK"/>
    <property type="match status" value="1"/>
</dbReference>
<feature type="binding site" evidence="2">
    <location>
        <position position="63"/>
    </location>
    <ligand>
        <name>substrate</name>
    </ligand>
</feature>
<dbReference type="EMBL" id="FQZO01000007">
    <property type="protein sequence ID" value="SHJ70429.1"/>
    <property type="molecule type" value="Genomic_DNA"/>
</dbReference>
<dbReference type="Gene3D" id="3.10.129.10">
    <property type="entry name" value="Hotdog Thioesterase"/>
    <property type="match status" value="1"/>
</dbReference>
<feature type="active site" evidence="1">
    <location>
        <position position="44"/>
    </location>
</feature>
<dbReference type="SUPFAM" id="SSF54637">
    <property type="entry name" value="Thioesterase/thiol ester dehydrase-isomerase"/>
    <property type="match status" value="1"/>
</dbReference>
<organism evidence="4 5">
    <name type="scientific">Clostridium amylolyticum</name>
    <dbReference type="NCBI Taxonomy" id="1121298"/>
    <lineage>
        <taxon>Bacteria</taxon>
        <taxon>Bacillati</taxon>
        <taxon>Bacillota</taxon>
        <taxon>Clostridia</taxon>
        <taxon>Eubacteriales</taxon>
        <taxon>Clostridiaceae</taxon>
        <taxon>Clostridium</taxon>
    </lineage>
</organism>
<evidence type="ECO:0000313" key="5">
    <source>
        <dbReference type="Proteomes" id="UP000184080"/>
    </source>
</evidence>
<reference evidence="4 5" key="1">
    <citation type="submission" date="2016-11" db="EMBL/GenBank/DDBJ databases">
        <authorList>
            <person name="Jaros S."/>
            <person name="Januszkiewicz K."/>
            <person name="Wedrychowicz H."/>
        </authorList>
    </citation>
    <scope>NUCLEOTIDE SEQUENCE [LARGE SCALE GENOMIC DNA]</scope>
    <source>
        <strain evidence="4 5">DSM 21864</strain>
    </source>
</reference>
<dbReference type="InterPro" id="IPR029069">
    <property type="entry name" value="HotDog_dom_sf"/>
</dbReference>
<dbReference type="CDD" id="cd03443">
    <property type="entry name" value="PaaI_thioesterase"/>
    <property type="match status" value="1"/>
</dbReference>
<evidence type="ECO:0000313" key="4">
    <source>
        <dbReference type="EMBL" id="SHJ70429.1"/>
    </source>
</evidence>
<protein>
    <submittedName>
        <fullName evidence="4">Predicted thioesterase</fullName>
    </submittedName>
</protein>
<evidence type="ECO:0000256" key="2">
    <source>
        <dbReference type="PIRSR" id="PIRSR014972-2"/>
    </source>
</evidence>
<dbReference type="Pfam" id="PF22636">
    <property type="entry name" value="FlK"/>
    <property type="match status" value="1"/>
</dbReference>
<sequence>MYSELKVGLKTDIIHKVKPEESAEAYGSGTVPVYATPALIALMESISKECVASYLSKEDTTVGIEVNIKHLKATPIGMNVRCEAVLIQVKGKKLIFKVDAFDEEGKIGEGTHTRYIVNSEEFIKKIYKNN</sequence>
<dbReference type="PANTHER" id="PTHR36934:SF1">
    <property type="entry name" value="THIOESTERASE DOMAIN-CONTAINING PROTEIN"/>
    <property type="match status" value="1"/>
</dbReference>
<feature type="active site" evidence="1">
    <location>
        <position position="36"/>
    </location>
</feature>
<dbReference type="Proteomes" id="UP000184080">
    <property type="component" value="Unassembled WGS sequence"/>
</dbReference>
<feature type="domain" description="Fluoroacetyl-CoA-specific thioesterase-like" evidence="3">
    <location>
        <begin position="17"/>
        <end position="120"/>
    </location>
</feature>
<feature type="binding site" evidence="2">
    <location>
        <position position="114"/>
    </location>
    <ligand>
        <name>substrate</name>
    </ligand>
</feature>
<name>A0A1M6LGY0_9CLOT</name>
<gene>
    <name evidence="4" type="ORF">SAMN05444401_3633</name>
</gene>
<evidence type="ECO:0000259" key="3">
    <source>
        <dbReference type="Pfam" id="PF22636"/>
    </source>
</evidence>
<keyword evidence="5" id="KW-1185">Reference proteome</keyword>
<dbReference type="AlphaFoldDB" id="A0A1M6LGY0"/>
<dbReference type="OrthoDB" id="6902891at2"/>
<dbReference type="InterPro" id="IPR054485">
    <property type="entry name" value="FlK-like_dom"/>
</dbReference>
<proteinExistence type="predicted"/>
<accession>A0A1M6LGY0</accession>
<dbReference type="RefSeq" id="WP_073010029.1">
    <property type="nucleotide sequence ID" value="NZ_FQZO01000007.1"/>
</dbReference>
<dbReference type="STRING" id="1121298.SAMN05444401_3633"/>
<feature type="binding site" evidence="2">
    <location>
        <position position="63"/>
    </location>
    <ligand>
        <name>CoA</name>
        <dbReference type="ChEBI" id="CHEBI:57287"/>
    </ligand>
</feature>
<dbReference type="PANTHER" id="PTHR36934">
    <property type="entry name" value="BLR0278 PROTEIN"/>
    <property type="match status" value="1"/>
</dbReference>
<feature type="active site" evidence="1">
    <location>
        <position position="70"/>
    </location>
</feature>